<reference evidence="2" key="1">
    <citation type="journal article" date="2022" name="Mol. Ecol. Resour.">
        <title>The genomes of chicory, endive, great burdock and yacon provide insights into Asteraceae palaeo-polyploidization history and plant inulin production.</title>
        <authorList>
            <person name="Fan W."/>
            <person name="Wang S."/>
            <person name="Wang H."/>
            <person name="Wang A."/>
            <person name="Jiang F."/>
            <person name="Liu H."/>
            <person name="Zhao H."/>
            <person name="Xu D."/>
            <person name="Zhang Y."/>
        </authorList>
    </citation>
    <scope>NUCLEOTIDE SEQUENCE [LARGE SCALE GENOMIC DNA]</scope>
    <source>
        <strain evidence="2">cv. Yunnan</strain>
    </source>
</reference>
<comment type="caution">
    <text evidence="1">The sequence shown here is derived from an EMBL/GenBank/DDBJ whole genome shotgun (WGS) entry which is preliminary data.</text>
</comment>
<keyword evidence="2" id="KW-1185">Reference proteome</keyword>
<sequence length="577" mass="66643">MVFDLYIFVLEETGERKSERIAVRTSFSKFTNGQETPIILDKELEVQMHNPVNLLLYYTDNDVSLPPTKKLKIKKADGKSTPQTSSPKKAYFVNDEDNEVSLSPRKKLKLKIKKAEEKRTPQTSYPKKTDFVNAEEKDDENDDDDFVKATTSKSYINVEACFNQKRTINDMGFKPVLNLKLDSIPIELAFWMVQNYNADTSTLNVGTCLIRITPKVVHKVMGIPLGTIPIEEKRSSGKDPVVTEWRSFYRNTTILDDNLDSNTKQLMVVDQDDGYDAEEEEYSAICNEYKENEEHDFMISDSGNHLILPATGNDHVAEEFAPETVNLQLVIVKDKTNVLKGNEEFEIHNEEKRTELLSSALAEYEECFKRVHTLISKAVQEYPNSNMLGQKEKEWTGLVKKTYDYCVTYMKVTWIVKKEKKMIDGVEENTMETDEVVEWELKIQQLEGELTNEELETNSNEKAKENHIEDWEFLYKTTRFCITRKDGSILYLDYIKEVLNLTLQDIKRMIQLKEDGISNSNKENYLIRCMKNFLFGEENMQPKYDQTPYNEEGGECESGGKNKESADEARTSDKNTS</sequence>
<proteinExistence type="predicted"/>
<name>A0ACB9IW54_9ASTR</name>
<organism evidence="1 2">
    <name type="scientific">Smallanthus sonchifolius</name>
    <dbReference type="NCBI Taxonomy" id="185202"/>
    <lineage>
        <taxon>Eukaryota</taxon>
        <taxon>Viridiplantae</taxon>
        <taxon>Streptophyta</taxon>
        <taxon>Embryophyta</taxon>
        <taxon>Tracheophyta</taxon>
        <taxon>Spermatophyta</taxon>
        <taxon>Magnoliopsida</taxon>
        <taxon>eudicotyledons</taxon>
        <taxon>Gunneridae</taxon>
        <taxon>Pentapetalae</taxon>
        <taxon>asterids</taxon>
        <taxon>campanulids</taxon>
        <taxon>Asterales</taxon>
        <taxon>Asteraceae</taxon>
        <taxon>Asteroideae</taxon>
        <taxon>Heliantheae alliance</taxon>
        <taxon>Millerieae</taxon>
        <taxon>Smallanthus</taxon>
    </lineage>
</organism>
<protein>
    <submittedName>
        <fullName evidence="1">Uncharacterized protein</fullName>
    </submittedName>
</protein>
<evidence type="ECO:0000313" key="2">
    <source>
        <dbReference type="Proteomes" id="UP001056120"/>
    </source>
</evidence>
<reference evidence="1 2" key="2">
    <citation type="journal article" date="2022" name="Mol. Ecol. Resour.">
        <title>The genomes of chicory, endive, great burdock and yacon provide insights into Asteraceae paleo-polyploidization history and plant inulin production.</title>
        <authorList>
            <person name="Fan W."/>
            <person name="Wang S."/>
            <person name="Wang H."/>
            <person name="Wang A."/>
            <person name="Jiang F."/>
            <person name="Liu H."/>
            <person name="Zhao H."/>
            <person name="Xu D."/>
            <person name="Zhang Y."/>
        </authorList>
    </citation>
    <scope>NUCLEOTIDE SEQUENCE [LARGE SCALE GENOMIC DNA]</scope>
    <source>
        <strain evidence="2">cv. Yunnan</strain>
        <tissue evidence="1">Leaves</tissue>
    </source>
</reference>
<dbReference type="Proteomes" id="UP001056120">
    <property type="component" value="Linkage Group LG07"/>
</dbReference>
<dbReference type="EMBL" id="CM042024">
    <property type="protein sequence ID" value="KAI3811743.1"/>
    <property type="molecule type" value="Genomic_DNA"/>
</dbReference>
<gene>
    <name evidence="1" type="ORF">L1987_21472</name>
</gene>
<evidence type="ECO:0000313" key="1">
    <source>
        <dbReference type="EMBL" id="KAI3811743.1"/>
    </source>
</evidence>
<accession>A0ACB9IW54</accession>